<feature type="compositionally biased region" description="Low complexity" evidence="1">
    <location>
        <begin position="99"/>
        <end position="110"/>
    </location>
</feature>
<feature type="region of interest" description="Disordered" evidence="1">
    <location>
        <begin position="88"/>
        <end position="115"/>
    </location>
</feature>
<dbReference type="Proteomes" id="UP000064967">
    <property type="component" value="Chromosome"/>
</dbReference>
<organism evidence="2 3">
    <name type="scientific">Labilithrix luteola</name>
    <dbReference type="NCBI Taxonomy" id="1391654"/>
    <lineage>
        <taxon>Bacteria</taxon>
        <taxon>Pseudomonadati</taxon>
        <taxon>Myxococcota</taxon>
        <taxon>Polyangia</taxon>
        <taxon>Polyangiales</taxon>
        <taxon>Labilitrichaceae</taxon>
        <taxon>Labilithrix</taxon>
    </lineage>
</organism>
<proteinExistence type="predicted"/>
<evidence type="ECO:0000256" key="1">
    <source>
        <dbReference type="SAM" id="MobiDB-lite"/>
    </source>
</evidence>
<evidence type="ECO:0000313" key="2">
    <source>
        <dbReference type="EMBL" id="AKU94977.1"/>
    </source>
</evidence>
<name>A0A0K1PN86_9BACT</name>
<feature type="compositionally biased region" description="Basic and acidic residues" evidence="1">
    <location>
        <begin position="199"/>
        <end position="213"/>
    </location>
</feature>
<evidence type="ECO:0000313" key="3">
    <source>
        <dbReference type="Proteomes" id="UP000064967"/>
    </source>
</evidence>
<feature type="region of interest" description="Disordered" evidence="1">
    <location>
        <begin position="199"/>
        <end position="246"/>
    </location>
</feature>
<gene>
    <name evidence="2" type="ORF">AKJ09_01641</name>
</gene>
<accession>A0A0K1PN86</accession>
<dbReference type="STRING" id="1391654.AKJ09_01641"/>
<dbReference type="AlphaFoldDB" id="A0A0K1PN86"/>
<protein>
    <submittedName>
        <fullName evidence="2">1,4-alpha-glucan branching enzyme</fullName>
    </submittedName>
</protein>
<feature type="compositionally biased region" description="Basic and acidic residues" evidence="1">
    <location>
        <begin position="88"/>
        <end position="98"/>
    </location>
</feature>
<dbReference type="KEGG" id="llu:AKJ09_01641"/>
<keyword evidence="3" id="KW-1185">Reference proteome</keyword>
<dbReference type="EMBL" id="CP012333">
    <property type="protein sequence ID" value="AKU94977.1"/>
    <property type="molecule type" value="Genomic_DNA"/>
</dbReference>
<feature type="compositionally biased region" description="Low complexity" evidence="1">
    <location>
        <begin position="230"/>
        <end position="246"/>
    </location>
</feature>
<sequence length="246" mass="27608">MATAAKTTTDHDVIRRWVEARGGAPAHVKGTGRRRNDPGVLRIDYEGFSGAETLEEIGWDTWFDAFDRKHLAFLYQPRGQSRFSKLIERETETAESRTTRTGSSTKAKSAGSRKGTAALATVDHDVIRQWVEARGGCPAHVKATGRRRNDPGILRIDYPEFSGQKTLEEMEWDDWFQAFDRHHLAFLYQPKEESRFSKLVDRDTVEGKLESPRGRSSTKASAAPTRKPTSRAASRRGSLSSRGSRA</sequence>
<reference evidence="2 3" key="1">
    <citation type="submission" date="2015-08" db="EMBL/GenBank/DDBJ databases">
        <authorList>
            <person name="Babu N.S."/>
            <person name="Beckwith C.J."/>
            <person name="Beseler K.G."/>
            <person name="Brison A."/>
            <person name="Carone J.V."/>
            <person name="Caskin T.P."/>
            <person name="Diamond M."/>
            <person name="Durham M.E."/>
            <person name="Foxe J.M."/>
            <person name="Go M."/>
            <person name="Henderson B.A."/>
            <person name="Jones I.B."/>
            <person name="McGettigan J.A."/>
            <person name="Micheletti S.J."/>
            <person name="Nasrallah M.E."/>
            <person name="Ortiz D."/>
            <person name="Piller C.R."/>
            <person name="Privatt S.R."/>
            <person name="Schneider S.L."/>
            <person name="Sharp S."/>
            <person name="Smith T.C."/>
            <person name="Stanton J.D."/>
            <person name="Ullery H.E."/>
            <person name="Wilson R.J."/>
            <person name="Serrano M.G."/>
            <person name="Buck G."/>
            <person name="Lee V."/>
            <person name="Wang Y."/>
            <person name="Carvalho R."/>
            <person name="Voegtly L."/>
            <person name="Shi R."/>
            <person name="Duckworth R."/>
            <person name="Johnson A."/>
            <person name="Loviza R."/>
            <person name="Walstead R."/>
            <person name="Shah Z."/>
            <person name="Kiflezghi M."/>
            <person name="Wade K."/>
            <person name="Ball S.L."/>
            <person name="Bradley K.W."/>
            <person name="Asai D.J."/>
            <person name="Bowman C.A."/>
            <person name="Russell D.A."/>
            <person name="Pope W.H."/>
            <person name="Jacobs-Sera D."/>
            <person name="Hendrix R.W."/>
            <person name="Hatfull G.F."/>
        </authorList>
    </citation>
    <scope>NUCLEOTIDE SEQUENCE [LARGE SCALE GENOMIC DNA]</scope>
    <source>
        <strain evidence="2 3">DSM 27648</strain>
    </source>
</reference>
<dbReference type="RefSeq" id="WP_205633627.1">
    <property type="nucleotide sequence ID" value="NZ_CP012333.1"/>
</dbReference>